<dbReference type="PROSITE" id="PS50217">
    <property type="entry name" value="BZIP"/>
    <property type="match status" value="1"/>
</dbReference>
<dbReference type="GO" id="GO:0000981">
    <property type="term" value="F:DNA-binding transcription factor activity, RNA polymerase II-specific"/>
    <property type="evidence" value="ECO:0007669"/>
    <property type="project" value="TreeGrafter"/>
</dbReference>
<evidence type="ECO:0000256" key="1">
    <source>
        <dbReference type="SAM" id="Coils"/>
    </source>
</evidence>
<reference evidence="3" key="1">
    <citation type="submission" date="2017-02" db="UniProtKB">
        <authorList>
            <consortium name="WormBaseParasite"/>
        </authorList>
    </citation>
    <scope>IDENTIFICATION</scope>
</reference>
<sequence length="137" mass="15651">LLKVRLLCWVCEVTLRFKLLSGFLAFAFSFGCCVLSNCDQSEFIPAPTVEPVGACDSSFHRTSLSNAYKESAEYRAKRDRNNIASQKSRLKRQNKFKMLKEEEVELKRKNAELVARVSSLERQVQDIKDIIMKAIAT</sequence>
<dbReference type="SMART" id="SM00338">
    <property type="entry name" value="BRLZ"/>
    <property type="match status" value="1"/>
</dbReference>
<accession>A0A0N4VFD0</accession>
<dbReference type="GO" id="GO:0006351">
    <property type="term" value="P:DNA-templated transcription"/>
    <property type="evidence" value="ECO:0007669"/>
    <property type="project" value="InterPro"/>
</dbReference>
<feature type="domain" description="BZIP" evidence="2">
    <location>
        <begin position="71"/>
        <end position="134"/>
    </location>
</feature>
<protein>
    <submittedName>
        <fullName evidence="3">BZIP domain-containing protein</fullName>
    </submittedName>
</protein>
<dbReference type="AlphaFoldDB" id="A0A0N4VFD0"/>
<dbReference type="PROSITE" id="PS00036">
    <property type="entry name" value="BZIP_BASIC"/>
    <property type="match status" value="1"/>
</dbReference>
<dbReference type="Pfam" id="PF07716">
    <property type="entry name" value="bZIP_2"/>
    <property type="match status" value="1"/>
</dbReference>
<dbReference type="InterPro" id="IPR046347">
    <property type="entry name" value="bZIP_sf"/>
</dbReference>
<dbReference type="GO" id="GO:0000978">
    <property type="term" value="F:RNA polymerase II cis-regulatory region sequence-specific DNA binding"/>
    <property type="evidence" value="ECO:0007669"/>
    <property type="project" value="TreeGrafter"/>
</dbReference>
<evidence type="ECO:0000259" key="2">
    <source>
        <dbReference type="PROSITE" id="PS50217"/>
    </source>
</evidence>
<dbReference type="Gene3D" id="1.20.5.170">
    <property type="match status" value="1"/>
</dbReference>
<evidence type="ECO:0000313" key="3">
    <source>
        <dbReference type="WBParaSite" id="EVEC_0000944701-mRNA-1"/>
    </source>
</evidence>
<dbReference type="PANTHER" id="PTHR23334:SF72">
    <property type="entry name" value="PROTEIN MABIKI"/>
    <property type="match status" value="1"/>
</dbReference>
<keyword evidence="1" id="KW-0175">Coiled coil</keyword>
<dbReference type="WBParaSite" id="EVEC_0000944701-mRNA-1">
    <property type="protein sequence ID" value="EVEC_0000944701-mRNA-1"/>
    <property type="gene ID" value="EVEC_0000944701"/>
</dbReference>
<proteinExistence type="predicted"/>
<name>A0A0N4VFD0_ENTVE</name>
<organism evidence="3">
    <name type="scientific">Enterobius vermicularis</name>
    <name type="common">Human pinworm</name>
    <dbReference type="NCBI Taxonomy" id="51028"/>
    <lineage>
        <taxon>Eukaryota</taxon>
        <taxon>Metazoa</taxon>
        <taxon>Ecdysozoa</taxon>
        <taxon>Nematoda</taxon>
        <taxon>Chromadorea</taxon>
        <taxon>Rhabditida</taxon>
        <taxon>Spirurina</taxon>
        <taxon>Oxyuridomorpha</taxon>
        <taxon>Oxyuroidea</taxon>
        <taxon>Oxyuridae</taxon>
        <taxon>Enterobius</taxon>
    </lineage>
</organism>
<dbReference type="CDD" id="cd14813">
    <property type="entry name" value="bZIP_BmCbz-like"/>
    <property type="match status" value="1"/>
</dbReference>
<feature type="coiled-coil region" evidence="1">
    <location>
        <begin position="96"/>
        <end position="130"/>
    </location>
</feature>
<dbReference type="InterPro" id="IPR004827">
    <property type="entry name" value="bZIP"/>
</dbReference>
<dbReference type="SUPFAM" id="SSF57959">
    <property type="entry name" value="Leucine zipper domain"/>
    <property type="match status" value="1"/>
</dbReference>
<dbReference type="InterPro" id="IPR031106">
    <property type="entry name" value="C/EBP"/>
</dbReference>
<dbReference type="PANTHER" id="PTHR23334">
    <property type="entry name" value="CCAAT/ENHANCER BINDING PROTEIN"/>
    <property type="match status" value="1"/>
</dbReference>